<organism evidence="1 2">
    <name type="scientific">Flavobacterium okayamense</name>
    <dbReference type="NCBI Taxonomy" id="2830782"/>
    <lineage>
        <taxon>Bacteria</taxon>
        <taxon>Pseudomonadati</taxon>
        <taxon>Bacteroidota</taxon>
        <taxon>Flavobacteriia</taxon>
        <taxon>Flavobacteriales</taxon>
        <taxon>Flavobacteriaceae</taxon>
        <taxon>Flavobacterium</taxon>
    </lineage>
</organism>
<protein>
    <recommendedName>
        <fullName evidence="3">Self-protective colicin-like immunity</fullName>
    </recommendedName>
</protein>
<evidence type="ECO:0008006" key="3">
    <source>
        <dbReference type="Google" id="ProtNLM"/>
    </source>
</evidence>
<name>A0ABN6HTW0_9FLAO</name>
<accession>A0ABN6HTW0</accession>
<dbReference type="EMBL" id="AP024749">
    <property type="protein sequence ID" value="BCY27862.1"/>
    <property type="molecule type" value="Genomic_DNA"/>
</dbReference>
<evidence type="ECO:0000313" key="1">
    <source>
        <dbReference type="EMBL" id="BCY27862.1"/>
    </source>
</evidence>
<proteinExistence type="predicted"/>
<evidence type="ECO:0000313" key="2">
    <source>
        <dbReference type="Proteomes" id="UP000825258"/>
    </source>
</evidence>
<gene>
    <name evidence="1" type="ORF">KK2020170_07300</name>
</gene>
<sequence length="80" mass="9710">MKKEHNEIINLISDYLNQHPDQRFGQAIFNIGINEFLNKVDPEKDDFRIRDIYNDQDSDIINRIKSQLEWFEKQKNDKND</sequence>
<dbReference type="Proteomes" id="UP000825258">
    <property type="component" value="Chromosome"/>
</dbReference>
<dbReference type="RefSeq" id="WP_221259464.1">
    <property type="nucleotide sequence ID" value="NZ_AP024749.1"/>
</dbReference>
<reference evidence="1 2" key="1">
    <citation type="submission" date="2021-06" db="EMBL/GenBank/DDBJ databases">
        <title>Whole genome sequences of Flavobacterium sp. KK2020170 and assembly.</title>
        <authorList>
            <person name="Kitahara K."/>
            <person name="Miyoshi S."/>
            <person name="Uesaka K."/>
        </authorList>
    </citation>
    <scope>NUCLEOTIDE SEQUENCE [LARGE SCALE GENOMIC DNA]</scope>
    <source>
        <strain evidence="1 2">KK2020170</strain>
    </source>
</reference>
<keyword evidence="2" id="KW-1185">Reference proteome</keyword>